<organism evidence="2 3">
    <name type="scientific">Linum tenue</name>
    <dbReference type="NCBI Taxonomy" id="586396"/>
    <lineage>
        <taxon>Eukaryota</taxon>
        <taxon>Viridiplantae</taxon>
        <taxon>Streptophyta</taxon>
        <taxon>Embryophyta</taxon>
        <taxon>Tracheophyta</taxon>
        <taxon>Spermatophyta</taxon>
        <taxon>Magnoliopsida</taxon>
        <taxon>eudicotyledons</taxon>
        <taxon>Gunneridae</taxon>
        <taxon>Pentapetalae</taxon>
        <taxon>rosids</taxon>
        <taxon>fabids</taxon>
        <taxon>Malpighiales</taxon>
        <taxon>Linaceae</taxon>
        <taxon>Linum</taxon>
    </lineage>
</organism>
<gene>
    <name evidence="2" type="ORF">LITE_LOCUS26145</name>
</gene>
<accession>A0AAV0M0V8</accession>
<dbReference type="AlphaFoldDB" id="A0AAV0M0V8"/>
<dbReference type="EMBL" id="CAMGYJ010000006">
    <property type="protein sequence ID" value="CAI0439455.1"/>
    <property type="molecule type" value="Genomic_DNA"/>
</dbReference>
<evidence type="ECO:0000313" key="2">
    <source>
        <dbReference type="EMBL" id="CAI0439455.1"/>
    </source>
</evidence>
<proteinExistence type="predicted"/>
<evidence type="ECO:0000313" key="3">
    <source>
        <dbReference type="Proteomes" id="UP001154282"/>
    </source>
</evidence>
<feature type="region of interest" description="Disordered" evidence="1">
    <location>
        <begin position="1"/>
        <end position="34"/>
    </location>
</feature>
<keyword evidence="3" id="KW-1185">Reference proteome</keyword>
<evidence type="ECO:0000256" key="1">
    <source>
        <dbReference type="SAM" id="MobiDB-lite"/>
    </source>
</evidence>
<feature type="compositionally biased region" description="Low complexity" evidence="1">
    <location>
        <begin position="16"/>
        <end position="26"/>
    </location>
</feature>
<feature type="region of interest" description="Disordered" evidence="1">
    <location>
        <begin position="46"/>
        <end position="65"/>
    </location>
</feature>
<name>A0AAV0M0V8_9ROSI</name>
<reference evidence="2" key="1">
    <citation type="submission" date="2022-08" db="EMBL/GenBank/DDBJ databases">
        <authorList>
            <person name="Gutierrez-Valencia J."/>
        </authorList>
    </citation>
    <scope>NUCLEOTIDE SEQUENCE</scope>
</reference>
<feature type="compositionally biased region" description="Basic residues" evidence="1">
    <location>
        <begin position="1"/>
        <end position="15"/>
    </location>
</feature>
<sequence length="102" mass="11231">MPPKKKPPPQKRSTKTKSQSQPSSSSGPKLQISAENENRLRRLLLNSGQSTQPASAAPPVQDNLSKAQKAKKLTTIYEKLSCEGFLDDQIELALSSLKVNWE</sequence>
<dbReference type="Proteomes" id="UP001154282">
    <property type="component" value="Unassembled WGS sequence"/>
</dbReference>
<protein>
    <submittedName>
        <fullName evidence="2">Uncharacterized protein</fullName>
    </submittedName>
</protein>
<comment type="caution">
    <text evidence="2">The sequence shown here is derived from an EMBL/GenBank/DDBJ whole genome shotgun (WGS) entry which is preliminary data.</text>
</comment>